<evidence type="ECO:0000313" key="1">
    <source>
        <dbReference type="EMBL" id="MCW9708858.1"/>
    </source>
</evidence>
<dbReference type="Proteomes" id="UP001207918">
    <property type="component" value="Unassembled WGS sequence"/>
</dbReference>
<dbReference type="InterPro" id="IPR001345">
    <property type="entry name" value="PG/BPGM_mutase_AS"/>
</dbReference>
<dbReference type="SUPFAM" id="SSF53254">
    <property type="entry name" value="Phosphoglycerate mutase-like"/>
    <property type="match status" value="1"/>
</dbReference>
<keyword evidence="2" id="KW-1185">Reference proteome</keyword>
<protein>
    <submittedName>
        <fullName evidence="1">Histidine phosphatase family protein</fullName>
    </submittedName>
</protein>
<dbReference type="Pfam" id="PF00300">
    <property type="entry name" value="His_Phos_1"/>
    <property type="match status" value="1"/>
</dbReference>
<dbReference type="InterPro" id="IPR050275">
    <property type="entry name" value="PGM_Phosphatase"/>
</dbReference>
<accession>A0ABT3PSM5</accession>
<comment type="caution">
    <text evidence="1">The sequence shown here is derived from an EMBL/GenBank/DDBJ whole genome shotgun (WGS) entry which is preliminary data.</text>
</comment>
<dbReference type="InterPro" id="IPR029033">
    <property type="entry name" value="His_PPase_superfam"/>
</dbReference>
<dbReference type="SMART" id="SM00855">
    <property type="entry name" value="PGAM"/>
    <property type="match status" value="1"/>
</dbReference>
<sequence>MTNLYLARHGETEYNRRSQMQGRGIDAPLNETGREQAKAIATHAKSLDLHHIYSSSLKRSRQTAEFVGQDCGLDVQSYSELDEMDFGEFEGKRASEIKTELQTLHTNWKSGNVTFAASGGESPQMVLDRAATKAEQIMAEHHTSNLLFVLHGRLIRILLSHWLGLGLSAMHHIEHSNGALYHLRWDGEHYNSVYLHNTDHLQNGALS</sequence>
<organism evidence="1 2">
    <name type="scientific">Fodinibius salsisoli</name>
    <dbReference type="NCBI Taxonomy" id="2820877"/>
    <lineage>
        <taxon>Bacteria</taxon>
        <taxon>Pseudomonadati</taxon>
        <taxon>Balneolota</taxon>
        <taxon>Balneolia</taxon>
        <taxon>Balneolales</taxon>
        <taxon>Balneolaceae</taxon>
        <taxon>Fodinibius</taxon>
    </lineage>
</organism>
<dbReference type="PIRSF" id="PIRSF000709">
    <property type="entry name" value="6PFK_2-Ptase"/>
    <property type="match status" value="1"/>
</dbReference>
<proteinExistence type="predicted"/>
<dbReference type="EMBL" id="JAGGJA010000018">
    <property type="protein sequence ID" value="MCW9708858.1"/>
    <property type="molecule type" value="Genomic_DNA"/>
</dbReference>
<reference evidence="1 2" key="1">
    <citation type="submission" date="2021-03" db="EMBL/GenBank/DDBJ databases">
        <title>Aliifodinibius sp. nov., a new bacterium isolated from saline soil.</title>
        <authorList>
            <person name="Galisteo C."/>
            <person name="De La Haba R."/>
            <person name="Sanchez-Porro C."/>
            <person name="Ventosa A."/>
        </authorList>
    </citation>
    <scope>NUCLEOTIDE SEQUENCE [LARGE SCALE GENOMIC DNA]</scope>
    <source>
        <strain evidence="1 2">1BSP15-2V2</strain>
    </source>
</reference>
<gene>
    <name evidence="1" type="ORF">J6I44_18510</name>
</gene>
<dbReference type="CDD" id="cd07067">
    <property type="entry name" value="HP_PGM_like"/>
    <property type="match status" value="1"/>
</dbReference>
<evidence type="ECO:0000313" key="2">
    <source>
        <dbReference type="Proteomes" id="UP001207918"/>
    </source>
</evidence>
<dbReference type="PANTHER" id="PTHR48100">
    <property type="entry name" value="BROAD-SPECIFICITY PHOSPHATASE YOR283W-RELATED"/>
    <property type="match status" value="1"/>
</dbReference>
<name>A0ABT3PSM5_9BACT</name>
<dbReference type="InterPro" id="IPR013078">
    <property type="entry name" value="His_Pase_superF_clade-1"/>
</dbReference>
<dbReference type="RefSeq" id="WP_265767668.1">
    <property type="nucleotide sequence ID" value="NZ_JAGGJA010000018.1"/>
</dbReference>
<dbReference type="PROSITE" id="PS00175">
    <property type="entry name" value="PG_MUTASE"/>
    <property type="match status" value="1"/>
</dbReference>
<dbReference type="Gene3D" id="3.40.50.1240">
    <property type="entry name" value="Phosphoglycerate mutase-like"/>
    <property type="match status" value="1"/>
</dbReference>